<dbReference type="SUPFAM" id="SSF89155">
    <property type="entry name" value="TorD-like"/>
    <property type="match status" value="1"/>
</dbReference>
<evidence type="ECO:0000313" key="2">
    <source>
        <dbReference type="EMBL" id="SOD93702.1"/>
    </source>
</evidence>
<dbReference type="PANTHER" id="PTHR34227:SF11">
    <property type="entry name" value="CHAPERONE PROTEIN TORD"/>
    <property type="match status" value="1"/>
</dbReference>
<name>A0A286GDY3_9PROT</name>
<proteinExistence type="predicted"/>
<dbReference type="InterPro" id="IPR050289">
    <property type="entry name" value="TorD/DmsD_chaperones"/>
</dbReference>
<dbReference type="PANTHER" id="PTHR34227">
    <property type="entry name" value="CHAPERONE PROTEIN YCDY"/>
    <property type="match status" value="1"/>
</dbReference>
<protein>
    <submittedName>
        <fullName evidence="2">TorA specific chaperone</fullName>
    </submittedName>
</protein>
<dbReference type="InterPro" id="IPR020945">
    <property type="entry name" value="DMSO/NO3_reduct_chaperone"/>
</dbReference>
<dbReference type="OrthoDB" id="7926125at2"/>
<dbReference type="Proteomes" id="UP000219621">
    <property type="component" value="Unassembled WGS sequence"/>
</dbReference>
<sequence>MTETPAPAADFAGDCLRRAELYRWFAGLLASRLDPVLLRAYRNGPGRAVLDNLRADPPLQAGAARMEAALDAEADDAALAKALARDFASLFEDGKAPPRASAWHDGVADVPEDAEAAEGGRRDPISLMKALLRRTGFGVRDSLPDAPDHVAVQLDVMAQLVAEGMAVWREAGGESCAPDDPALTGNWRQQGAFLDAHLLPWLPAFRDACTTHDPDGFYAGVAILLVAYVERDRAYVAAAEAAGQGGTDGTDGRP</sequence>
<organism evidence="2 3">
    <name type="scientific">Caenispirillum bisanense</name>
    <dbReference type="NCBI Taxonomy" id="414052"/>
    <lineage>
        <taxon>Bacteria</taxon>
        <taxon>Pseudomonadati</taxon>
        <taxon>Pseudomonadota</taxon>
        <taxon>Alphaproteobacteria</taxon>
        <taxon>Rhodospirillales</taxon>
        <taxon>Novispirillaceae</taxon>
        <taxon>Caenispirillum</taxon>
    </lineage>
</organism>
<dbReference type="Pfam" id="PF02613">
    <property type="entry name" value="Nitrate_red_del"/>
    <property type="match status" value="1"/>
</dbReference>
<evidence type="ECO:0000313" key="3">
    <source>
        <dbReference type="Proteomes" id="UP000219621"/>
    </source>
</evidence>
<dbReference type="Gene3D" id="1.10.3480.10">
    <property type="entry name" value="TorD-like"/>
    <property type="match status" value="1"/>
</dbReference>
<evidence type="ECO:0000256" key="1">
    <source>
        <dbReference type="ARBA" id="ARBA00023186"/>
    </source>
</evidence>
<dbReference type="RefSeq" id="WP_097278529.1">
    <property type="nucleotide sequence ID" value="NZ_OCNJ01000003.1"/>
</dbReference>
<gene>
    <name evidence="2" type="ORF">SAMN05421508_103160</name>
</gene>
<reference evidence="2 3" key="1">
    <citation type="submission" date="2017-09" db="EMBL/GenBank/DDBJ databases">
        <authorList>
            <person name="Ehlers B."/>
            <person name="Leendertz F.H."/>
        </authorList>
    </citation>
    <scope>NUCLEOTIDE SEQUENCE [LARGE SCALE GENOMIC DNA]</scope>
    <source>
        <strain evidence="2 3">USBA 140</strain>
    </source>
</reference>
<keyword evidence="3" id="KW-1185">Reference proteome</keyword>
<dbReference type="InterPro" id="IPR036411">
    <property type="entry name" value="TorD-like_sf"/>
</dbReference>
<keyword evidence="1" id="KW-0143">Chaperone</keyword>
<accession>A0A286GDY3</accession>
<dbReference type="EMBL" id="OCNJ01000003">
    <property type="protein sequence ID" value="SOD93702.1"/>
    <property type="molecule type" value="Genomic_DNA"/>
</dbReference>
<dbReference type="AlphaFoldDB" id="A0A286GDY3"/>